<dbReference type="RefSeq" id="XP_007869199.1">
    <property type="nucleotide sequence ID" value="XM_007871008.1"/>
</dbReference>
<reference evidence="8 9" key="1">
    <citation type="journal article" date="2012" name="Science">
        <title>The Paleozoic origin of enzymatic lignin decomposition reconstructed from 31 fungal genomes.</title>
        <authorList>
            <person name="Floudas D."/>
            <person name="Binder M."/>
            <person name="Riley R."/>
            <person name="Barry K."/>
            <person name="Blanchette R.A."/>
            <person name="Henrissat B."/>
            <person name="Martinez A.T."/>
            <person name="Otillar R."/>
            <person name="Spatafora J.W."/>
            <person name="Yadav J.S."/>
            <person name="Aerts A."/>
            <person name="Benoit I."/>
            <person name="Boyd A."/>
            <person name="Carlson A."/>
            <person name="Copeland A."/>
            <person name="Coutinho P.M."/>
            <person name="de Vries R.P."/>
            <person name="Ferreira P."/>
            <person name="Findley K."/>
            <person name="Foster B."/>
            <person name="Gaskell J."/>
            <person name="Glotzer D."/>
            <person name="Gorecki P."/>
            <person name="Heitman J."/>
            <person name="Hesse C."/>
            <person name="Hori C."/>
            <person name="Igarashi K."/>
            <person name="Jurgens J.A."/>
            <person name="Kallen N."/>
            <person name="Kersten P."/>
            <person name="Kohler A."/>
            <person name="Kuees U."/>
            <person name="Kumar T.K.A."/>
            <person name="Kuo A."/>
            <person name="LaButti K."/>
            <person name="Larrondo L.F."/>
            <person name="Lindquist E."/>
            <person name="Ling A."/>
            <person name="Lombard V."/>
            <person name="Lucas S."/>
            <person name="Lundell T."/>
            <person name="Martin R."/>
            <person name="McLaughlin D.J."/>
            <person name="Morgenstern I."/>
            <person name="Morin E."/>
            <person name="Murat C."/>
            <person name="Nagy L.G."/>
            <person name="Nolan M."/>
            <person name="Ohm R.A."/>
            <person name="Patyshakuliyeva A."/>
            <person name="Rokas A."/>
            <person name="Ruiz-Duenas F.J."/>
            <person name="Sabat G."/>
            <person name="Salamov A."/>
            <person name="Samejima M."/>
            <person name="Schmutz J."/>
            <person name="Slot J.C."/>
            <person name="St John F."/>
            <person name="Stenlid J."/>
            <person name="Sun H."/>
            <person name="Sun S."/>
            <person name="Syed K."/>
            <person name="Tsang A."/>
            <person name="Wiebenga A."/>
            <person name="Young D."/>
            <person name="Pisabarro A."/>
            <person name="Eastwood D.C."/>
            <person name="Martin F."/>
            <person name="Cullen D."/>
            <person name="Grigoriev I.V."/>
            <person name="Hibbett D.S."/>
        </authorList>
    </citation>
    <scope>NUCLEOTIDE SEQUENCE [LARGE SCALE GENOMIC DNA]</scope>
    <source>
        <strain evidence="8 9">ATCC 11539</strain>
    </source>
</reference>
<evidence type="ECO:0000313" key="9">
    <source>
        <dbReference type="Proteomes" id="UP000030669"/>
    </source>
</evidence>
<evidence type="ECO:0000313" key="8">
    <source>
        <dbReference type="EMBL" id="EPQ52402.1"/>
    </source>
</evidence>
<dbReference type="InterPro" id="IPR036291">
    <property type="entry name" value="NAD(P)-bd_dom_sf"/>
</dbReference>
<dbReference type="Gene3D" id="3.10.129.110">
    <property type="entry name" value="Polyketide synthase dehydratase"/>
    <property type="match status" value="1"/>
</dbReference>
<evidence type="ECO:0000256" key="4">
    <source>
        <dbReference type="ARBA" id="ARBA00023268"/>
    </source>
</evidence>
<dbReference type="Proteomes" id="UP000030669">
    <property type="component" value="Unassembled WGS sequence"/>
</dbReference>
<dbReference type="SUPFAM" id="SSF47336">
    <property type="entry name" value="ACP-like"/>
    <property type="match status" value="1"/>
</dbReference>
<name>S7PYH9_GLOTA</name>
<keyword evidence="2" id="KW-0597">Phosphoprotein</keyword>
<dbReference type="Pfam" id="PF00109">
    <property type="entry name" value="ketoacyl-synt"/>
    <property type="match status" value="1"/>
</dbReference>
<dbReference type="InterPro" id="IPR013968">
    <property type="entry name" value="PKS_KR"/>
</dbReference>
<feature type="region of interest" description="N-terminal hotdog fold" evidence="5">
    <location>
        <begin position="793"/>
        <end position="946"/>
    </location>
</feature>
<sequence>LAQIGIAAQLPSGSHSDTNFDFDSFFRFLLNKGEAYETIPVERFNVERHGLGRVKTKMGSFLKDIDLLDAIEFGMTSKDARLMPLGGRKLIETAFLSLLDSGIDYRGKNVGCFMAAVAHDIWSISGHDDAEAVGSFTAAPSMVANRVSYHLDLRGPSVPVDTACSSSLYATHLAVQALRNGECEAAVVGGCQINHRFADWLVYSQGGILSPDGKCKPFDASANGFGRGEGVVCIVLKPTTAAIRDGDKIYANVRVGQINHGLISSSKSFIRFSVLDVAPVNAPVASAQYDAMRRAFAQARRDPREVDYVELHATGTAQGDPTEANWIGEQFLGAESLCIGSVKGNIGHLEITSFLASLCKVCGMFQTGVIPPNVNFRDPNPLIQWERFKLQVPTSPELLGCKSLSGCSLIAMSSSGIGGANGHCVIEEPSPRSPCQFTFWREEVSSEPLPAVLVAAGLTPRSAAAIADELHNMVTKDNQHDISCIYGRRSRSLIWRSFSVAVNGRLSPFSKPVMMPRLAPKITFVFSGQGPQHIDMGYSLMEKTGLFSATSELCNLSQDVWPISVTLPAIAMVQMALVDTLSCLGITPDAVLGHSAGETALLYASGAGSKVMAMELAIARSQAMMLLEDQNGAMAALSCSQIMAEEIIKKVRDQLGDGPLEIGCLNGPDAITLSGLASHIDLAVDIARSAGFLSRRLTTRTPVHSSMMEKCAIEYKERVSRVFSHYPVVAPTVAVYSTVSGQRLSGTFSQDYFWDNARQLVKFTHAVEALAADHPDVTFIEISPHPVLTHYIQSIIGSDAVVTCPMSRPKHSEVSREVELYQFAECLGRLVVSGHNFTGLEIFARGTCKTDQPPPSYPFSVKQIPYVAPTLQIMRQRQHRNGPLNYPQLQLNTKTHPELAGHIIKDEPIMPAAGFLEMVSHYLLYFRGSATEGNTRARVRAWCIQRMGRLKHIDMRGRNPNVLVRQTADRSCIDFYRRFTSFAQYGSTYQRVTSCYHGFQKDGQEEILIQLRGNDGDLPSLDNYVIHPAILDAAMHALVHPVMTGREDKSRYYLPSRIGALLVHRALLHKSFSGTLFTHATLTEWTPDTTTYDVSIFDTHGACLCTIEALEVALHGPRREQVHFRYELTYVEPLGETTGLELGYAGSPDSITPSCGSPGTASSEQTGVFLFVGESFDAIVIEYARGREMNIKQAIVELDPHMNLSLWFISVDGMNGQASFGFTRSLRQEYRAWTIRCVVFPYAWKKERMIAAVRTLANRDCELEVMIGAHEEILVPRLVPSAAPSRAVPFEPAEPWVLDAGEVTHISLPGVPQNHVLVHVADVSIITDTLWAFIGEIQDTTRRVIGMTAGPLTNVVATHVGSIADIPSESTTSALGSGHIARAIGILCIGPAIFRNPLRLNGATALVTQSSTELRQQRPNYVVSACQRSSLEEMYADILHPGGRLLVWRDKGAKSLHHILEFDPWTFGDALRCALNDAIGLVGKSFVPLSASLGKQIPDVVAHKRTLFKKDKTYLLIGGIGSLGIEIALWMYQLGARHIVLTSRSGVEGVSRRELSSSMRILSYLKGRSDLSLRLLKVDATSLQDMGALAHDIGENLGGCMLLSGILEDRTFALQTEDTFERPFPPKINAFLTLQETMPVHEMDFVIVFSSVVAVFGNAGQTNYTSANTALAGLVQNRRNMFCLVCPAVNDSAVVTSHIGDRAYLSRISHIFSWGVTCSELCSQLEDGLLILAERPIWQYVPHLDWNTIALNMGRSKIFNHLISDEYVSIRAADSLSSPTTLRGVICQVLEIAMEDLSPDVPLTSYGLDSLSAASLSSALLPFVKVSQIQLLADVTIRQLETRMEATISHSTQIQAPNNEDDLKAQEMLQLVEHFALGLALMHRSRSRDGASVFPNKIPLLTGTTGSLGSHVLSRLLMSTEVEKIYLRDSVTHIVHIEAPIADAKVAVGSGYSESKWVAESLLAIAAERAALPVTVVRVHQLSGSDNGAWKSSEWFPSMVSASVALGYFPSGPDTISWLPVSTAAAALSEMIDSEEPILHLRHPSPVPWSSIANPIAASLNLSTISFQEWFQLLREELEAIDRGTRTMSRELEPGIRAMDVYRTACPMDHPARAITDSNGITVILAMEKALQCSPTLRDPRLPQIQPSDALKWIDYWRKIGFLPEQCSGPSGIRSS</sequence>
<dbReference type="InterPro" id="IPR009081">
    <property type="entry name" value="PP-bd_ACP"/>
</dbReference>
<dbReference type="SUPFAM" id="SSF51735">
    <property type="entry name" value="NAD(P)-binding Rossmann-fold domains"/>
    <property type="match status" value="2"/>
</dbReference>
<dbReference type="PANTHER" id="PTHR43775">
    <property type="entry name" value="FATTY ACID SYNTHASE"/>
    <property type="match status" value="1"/>
</dbReference>
<dbReference type="Gene3D" id="3.40.50.720">
    <property type="entry name" value="NAD(P)-binding Rossmann-like Domain"/>
    <property type="match status" value="2"/>
</dbReference>
<dbReference type="InterPro" id="IPR042104">
    <property type="entry name" value="PKS_dehydratase_sf"/>
</dbReference>
<dbReference type="InterPro" id="IPR049900">
    <property type="entry name" value="PKS_mFAS_DH"/>
</dbReference>
<dbReference type="InterPro" id="IPR001227">
    <property type="entry name" value="Ac_transferase_dom_sf"/>
</dbReference>
<feature type="domain" description="PKS/mFAS DH" evidence="7">
    <location>
        <begin position="793"/>
        <end position="1121"/>
    </location>
</feature>
<keyword evidence="9" id="KW-1185">Reference proteome</keyword>
<dbReference type="Gene3D" id="1.10.1200.10">
    <property type="entry name" value="ACP-like"/>
    <property type="match status" value="1"/>
</dbReference>
<dbReference type="InterPro" id="IPR036736">
    <property type="entry name" value="ACP-like_sf"/>
</dbReference>
<feature type="active site" description="Proton acceptor; for dehydratase activity" evidence="5">
    <location>
        <position position="835"/>
    </location>
</feature>
<dbReference type="KEGG" id="gtr:GLOTRDRAFT_47941"/>
<gene>
    <name evidence="8" type="primary">pks3</name>
    <name evidence="8" type="ORF">GLOTRDRAFT_47941</name>
</gene>
<keyword evidence="1" id="KW-0596">Phosphopantetheine</keyword>
<dbReference type="CDD" id="cd00833">
    <property type="entry name" value="PKS"/>
    <property type="match status" value="1"/>
</dbReference>
<dbReference type="InterPro" id="IPR020841">
    <property type="entry name" value="PKS_Beta-ketoAc_synthase_dom"/>
</dbReference>
<dbReference type="PANTHER" id="PTHR43775:SF37">
    <property type="entry name" value="SI:DKEY-61P9.11"/>
    <property type="match status" value="1"/>
</dbReference>
<dbReference type="InterPro" id="IPR014043">
    <property type="entry name" value="Acyl_transferase_dom"/>
</dbReference>
<organism evidence="8 9">
    <name type="scientific">Gloeophyllum trabeum (strain ATCC 11539 / FP-39264 / Madison 617)</name>
    <name type="common">Brown rot fungus</name>
    <dbReference type="NCBI Taxonomy" id="670483"/>
    <lineage>
        <taxon>Eukaryota</taxon>
        <taxon>Fungi</taxon>
        <taxon>Dikarya</taxon>
        <taxon>Basidiomycota</taxon>
        <taxon>Agaricomycotina</taxon>
        <taxon>Agaricomycetes</taxon>
        <taxon>Gloeophyllales</taxon>
        <taxon>Gloeophyllaceae</taxon>
        <taxon>Gloeophyllum</taxon>
    </lineage>
</organism>
<protein>
    <submittedName>
        <fullName evidence="8">Polyketide synthase</fullName>
    </submittedName>
</protein>
<dbReference type="GO" id="GO:0004312">
    <property type="term" value="F:fatty acid synthase activity"/>
    <property type="evidence" value="ECO:0007669"/>
    <property type="project" value="TreeGrafter"/>
</dbReference>
<dbReference type="GeneID" id="19306531"/>
<dbReference type="InterPro" id="IPR014031">
    <property type="entry name" value="Ketoacyl_synth_C"/>
</dbReference>
<dbReference type="Gene3D" id="3.40.366.10">
    <property type="entry name" value="Malonyl-Coenzyme A Acyl Carrier Protein, domain 2"/>
    <property type="match status" value="1"/>
</dbReference>
<dbReference type="SMART" id="SM00825">
    <property type="entry name" value="PKS_KS"/>
    <property type="match status" value="1"/>
</dbReference>
<dbReference type="OMA" id="MEATISH"/>
<dbReference type="STRING" id="670483.S7PYH9"/>
<dbReference type="GO" id="GO:0006633">
    <property type="term" value="P:fatty acid biosynthetic process"/>
    <property type="evidence" value="ECO:0007669"/>
    <property type="project" value="TreeGrafter"/>
</dbReference>
<keyword evidence="3" id="KW-0808">Transferase</keyword>
<dbReference type="SUPFAM" id="SSF53901">
    <property type="entry name" value="Thiolase-like"/>
    <property type="match status" value="1"/>
</dbReference>
<dbReference type="PROSITE" id="PS52019">
    <property type="entry name" value="PKS_MFAS_DH"/>
    <property type="match status" value="1"/>
</dbReference>
<feature type="active site" description="Proton donor; for dehydratase activity" evidence="5">
    <location>
        <position position="1032"/>
    </location>
</feature>
<dbReference type="eggNOG" id="KOG1202">
    <property type="taxonomic scope" value="Eukaryota"/>
</dbReference>
<evidence type="ECO:0000256" key="3">
    <source>
        <dbReference type="ARBA" id="ARBA00022679"/>
    </source>
</evidence>
<dbReference type="Pfam" id="PF16197">
    <property type="entry name" value="KAsynt_C_assoc"/>
    <property type="match status" value="1"/>
</dbReference>
<dbReference type="Pfam" id="PF00550">
    <property type="entry name" value="PP-binding"/>
    <property type="match status" value="1"/>
</dbReference>
<dbReference type="InterPro" id="IPR013120">
    <property type="entry name" value="FAR_NAD-bd"/>
</dbReference>
<dbReference type="OrthoDB" id="329835at2759"/>
<dbReference type="InterPro" id="IPR016035">
    <property type="entry name" value="Acyl_Trfase/lysoPLipase"/>
</dbReference>
<dbReference type="PROSITE" id="PS52004">
    <property type="entry name" value="KS3_2"/>
    <property type="match status" value="1"/>
</dbReference>
<evidence type="ECO:0000259" key="6">
    <source>
        <dbReference type="PROSITE" id="PS52004"/>
    </source>
</evidence>
<feature type="region of interest" description="C-terminal hotdog fold" evidence="5">
    <location>
        <begin position="967"/>
        <end position="1121"/>
    </location>
</feature>
<dbReference type="Gene3D" id="3.40.47.10">
    <property type="match status" value="1"/>
</dbReference>
<dbReference type="Pfam" id="PF14765">
    <property type="entry name" value="PS-DH"/>
    <property type="match status" value="1"/>
</dbReference>
<dbReference type="SMART" id="SM00827">
    <property type="entry name" value="PKS_AT"/>
    <property type="match status" value="1"/>
</dbReference>
<evidence type="ECO:0000259" key="7">
    <source>
        <dbReference type="PROSITE" id="PS52019"/>
    </source>
</evidence>
<dbReference type="InterPro" id="IPR016036">
    <property type="entry name" value="Malonyl_transacylase_ACP-bd"/>
</dbReference>
<accession>S7PYH9</accession>
<dbReference type="SMART" id="SM00822">
    <property type="entry name" value="PKS_KR"/>
    <property type="match status" value="1"/>
</dbReference>
<dbReference type="InterPro" id="IPR050091">
    <property type="entry name" value="PKS_NRPS_Biosynth_Enz"/>
</dbReference>
<dbReference type="Pfam" id="PF07993">
    <property type="entry name" value="NAD_binding_4"/>
    <property type="match status" value="1"/>
</dbReference>
<keyword evidence="4" id="KW-0511">Multifunctional enzyme</keyword>
<evidence type="ECO:0000256" key="5">
    <source>
        <dbReference type="PROSITE-ProRule" id="PRU01363"/>
    </source>
</evidence>
<feature type="non-terminal residue" evidence="8">
    <location>
        <position position="1"/>
    </location>
</feature>
<dbReference type="InterPro" id="IPR057326">
    <property type="entry name" value="KR_dom"/>
</dbReference>
<dbReference type="Pfam" id="PF02801">
    <property type="entry name" value="Ketoacyl-synt_C"/>
    <property type="match status" value="1"/>
</dbReference>
<dbReference type="SUPFAM" id="SSF55048">
    <property type="entry name" value="Probable ACP-binding domain of malonyl-CoA ACP transacylase"/>
    <property type="match status" value="1"/>
</dbReference>
<dbReference type="Pfam" id="PF00698">
    <property type="entry name" value="Acyl_transf_1"/>
    <property type="match status" value="1"/>
</dbReference>
<dbReference type="InterPro" id="IPR049551">
    <property type="entry name" value="PKS_DH_C"/>
</dbReference>
<dbReference type="InterPro" id="IPR014030">
    <property type="entry name" value="Ketoacyl_synth_N"/>
</dbReference>
<dbReference type="SUPFAM" id="SSF52151">
    <property type="entry name" value="FabD/lysophospholipase-like"/>
    <property type="match status" value="1"/>
</dbReference>
<dbReference type="EMBL" id="KB469308">
    <property type="protein sequence ID" value="EPQ52402.1"/>
    <property type="molecule type" value="Genomic_DNA"/>
</dbReference>
<dbReference type="HOGENOM" id="CLU_000022_31_0_1"/>
<dbReference type="Pfam" id="PF08659">
    <property type="entry name" value="KR"/>
    <property type="match status" value="1"/>
</dbReference>
<evidence type="ECO:0000256" key="1">
    <source>
        <dbReference type="ARBA" id="ARBA00022450"/>
    </source>
</evidence>
<proteinExistence type="predicted"/>
<dbReference type="InterPro" id="IPR032821">
    <property type="entry name" value="PKS_assoc"/>
</dbReference>
<dbReference type="InterPro" id="IPR016039">
    <property type="entry name" value="Thiolase-like"/>
</dbReference>
<feature type="domain" description="Ketosynthase family 3 (KS3)" evidence="6">
    <location>
        <begin position="1"/>
        <end position="428"/>
    </location>
</feature>
<evidence type="ECO:0000256" key="2">
    <source>
        <dbReference type="ARBA" id="ARBA00022553"/>
    </source>
</evidence>